<proteinExistence type="inferred from homology"/>
<evidence type="ECO:0000256" key="1">
    <source>
        <dbReference type="ARBA" id="ARBA00004651"/>
    </source>
</evidence>
<keyword evidence="7 12" id="KW-1133">Transmembrane helix</keyword>
<accession>M1WKS3</accession>
<evidence type="ECO:0000256" key="12">
    <source>
        <dbReference type="RuleBase" id="RU362010"/>
    </source>
</evidence>
<reference evidence="13 14" key="1">
    <citation type="journal article" date="2013" name="PLoS ONE">
        <title>The first genomic and proteomic characterization of a deep-sea sulfate reducer: insights into the piezophilic lifestyle of Desulfovibrio piezophilus.</title>
        <authorList>
            <person name="Pradel N."/>
            <person name="Ji B."/>
            <person name="Gimenez G."/>
            <person name="Talla E."/>
            <person name="Lenoble P."/>
            <person name="Garel M."/>
            <person name="Tamburini C."/>
            <person name="Fourquet P."/>
            <person name="Lebrun R."/>
            <person name="Bertin P."/>
            <person name="Denis Y."/>
            <person name="Pophillat M."/>
            <person name="Barbe V."/>
            <person name="Ollivier B."/>
            <person name="Dolla A."/>
        </authorList>
    </citation>
    <scope>NUCLEOTIDE SEQUENCE [LARGE SCALE GENOMIC DNA]</scope>
    <source>
        <strain evidence="14">DSM 10523 / SB164P1</strain>
    </source>
</reference>
<keyword evidence="9 12" id="KW-0472">Membrane</keyword>
<evidence type="ECO:0000256" key="4">
    <source>
        <dbReference type="ARBA" id="ARBA00022475"/>
    </source>
</evidence>
<dbReference type="KEGG" id="dpi:BN4_20039"/>
<feature type="transmembrane region" description="Helical" evidence="12">
    <location>
        <begin position="292"/>
        <end position="312"/>
    </location>
</feature>
<evidence type="ECO:0000256" key="8">
    <source>
        <dbReference type="ARBA" id="ARBA00023065"/>
    </source>
</evidence>
<keyword evidence="3 12" id="KW-0813">Transport</keyword>
<dbReference type="eggNOG" id="COG0598">
    <property type="taxonomic scope" value="Bacteria"/>
</dbReference>
<dbReference type="InterPro" id="IPR002523">
    <property type="entry name" value="MgTranspt_CorA/ZnTranspt_ZntB"/>
</dbReference>
<dbReference type="SUPFAM" id="SSF143865">
    <property type="entry name" value="CorA soluble domain-like"/>
    <property type="match status" value="1"/>
</dbReference>
<comment type="subcellular location">
    <subcellularLocation>
        <location evidence="1">Cell membrane</location>
        <topology evidence="1">Multi-pass membrane protein</topology>
    </subcellularLocation>
    <subcellularLocation>
        <location evidence="12">Membrane</location>
        <topology evidence="12">Multi-pass membrane protein</topology>
    </subcellularLocation>
</comment>
<evidence type="ECO:0000256" key="11">
    <source>
        <dbReference type="ARBA" id="ARBA00045497"/>
    </source>
</evidence>
<dbReference type="AlphaFoldDB" id="M1WKS3"/>
<dbReference type="RefSeq" id="WP_015416143.1">
    <property type="nucleotide sequence ID" value="NC_020409.1"/>
</dbReference>
<dbReference type="BioCyc" id="DPIE1322246:BN4_RS14440-MONOMER"/>
<gene>
    <name evidence="12" type="primary">corA</name>
    <name evidence="13" type="ordered locus">BN4_20039</name>
</gene>
<name>M1WKS3_PSEP2</name>
<dbReference type="Pfam" id="PF01544">
    <property type="entry name" value="CorA"/>
    <property type="match status" value="1"/>
</dbReference>
<comment type="catalytic activity">
    <reaction evidence="10">
        <text>Mg(2+)(in) = Mg(2+)(out)</text>
        <dbReference type="Rhea" id="RHEA:29827"/>
        <dbReference type="ChEBI" id="CHEBI:18420"/>
    </reaction>
</comment>
<dbReference type="InterPro" id="IPR045861">
    <property type="entry name" value="CorA_cytoplasmic_dom"/>
</dbReference>
<dbReference type="STRING" id="1322246.BN4_20039"/>
<dbReference type="GO" id="GO:0005886">
    <property type="term" value="C:plasma membrane"/>
    <property type="evidence" value="ECO:0007669"/>
    <property type="project" value="UniProtKB-SubCell"/>
</dbReference>
<dbReference type="Proteomes" id="UP000011724">
    <property type="component" value="Chromosome"/>
</dbReference>
<dbReference type="SUPFAM" id="SSF144083">
    <property type="entry name" value="Magnesium transport protein CorA, transmembrane region"/>
    <property type="match status" value="1"/>
</dbReference>
<evidence type="ECO:0000256" key="6">
    <source>
        <dbReference type="ARBA" id="ARBA00022842"/>
    </source>
</evidence>
<evidence type="ECO:0000256" key="7">
    <source>
        <dbReference type="ARBA" id="ARBA00022989"/>
    </source>
</evidence>
<evidence type="ECO:0000313" key="14">
    <source>
        <dbReference type="Proteomes" id="UP000011724"/>
    </source>
</evidence>
<dbReference type="GO" id="GO:0050897">
    <property type="term" value="F:cobalt ion binding"/>
    <property type="evidence" value="ECO:0007669"/>
    <property type="project" value="TreeGrafter"/>
</dbReference>
<dbReference type="EMBL" id="FO203427">
    <property type="protein sequence ID" value="CCH50101.1"/>
    <property type="molecule type" value="Genomic_DNA"/>
</dbReference>
<keyword evidence="8 12" id="KW-0406">Ion transport</keyword>
<dbReference type="InterPro" id="IPR045863">
    <property type="entry name" value="CorA_TM1_TM2"/>
</dbReference>
<organism evidence="13 14">
    <name type="scientific">Pseudodesulfovibrio piezophilus (strain DSM 21447 / JCM 15486 / C1TLV30)</name>
    <name type="common">Desulfovibrio piezophilus</name>
    <dbReference type="NCBI Taxonomy" id="1322246"/>
    <lineage>
        <taxon>Bacteria</taxon>
        <taxon>Pseudomonadati</taxon>
        <taxon>Thermodesulfobacteriota</taxon>
        <taxon>Desulfovibrionia</taxon>
        <taxon>Desulfovibrionales</taxon>
        <taxon>Desulfovibrionaceae</taxon>
    </lineage>
</organism>
<dbReference type="GO" id="GO:0015095">
    <property type="term" value="F:magnesium ion transmembrane transporter activity"/>
    <property type="evidence" value="ECO:0007669"/>
    <property type="project" value="UniProtKB-UniRule"/>
</dbReference>
<reference evidence="14" key="2">
    <citation type="journal article" date="2013" name="Stand. Genomic Sci.">
        <title>Complete genome sequence of Desulfocapsa sulfexigens, a marine deltaproteobacterium specialized in disproportionating inorganic sulfur compounds.</title>
        <authorList>
            <person name="Finster K.W."/>
            <person name="Kjeldsen K.U."/>
            <person name="Kube M."/>
            <person name="Reinhardt R."/>
            <person name="Mussmann M."/>
            <person name="Amann R."/>
            <person name="Schreiber L."/>
        </authorList>
    </citation>
    <scope>NUCLEOTIDE SEQUENCE [LARGE SCALE GENOMIC DNA]</scope>
    <source>
        <strain evidence="14">DSM 10523 / SB164P1</strain>
    </source>
</reference>
<dbReference type="PANTHER" id="PTHR46494">
    <property type="entry name" value="CORA FAMILY METAL ION TRANSPORTER (EUROFUNG)"/>
    <property type="match status" value="1"/>
</dbReference>
<dbReference type="Gene3D" id="3.30.460.20">
    <property type="entry name" value="CorA soluble domain-like"/>
    <property type="match status" value="1"/>
</dbReference>
<evidence type="ECO:0000313" key="13">
    <source>
        <dbReference type="EMBL" id="CCH50101.1"/>
    </source>
</evidence>
<comment type="function">
    <text evidence="11">Mediates influx of magnesium ions. Alternates between open and closed states. Activated by low cytoplasmic Mg(2+) levels. Inactive when cytoplasmic Mg(2+) levels are high.</text>
</comment>
<comment type="similarity">
    <text evidence="2 12">Belongs to the CorA metal ion transporter (MIT) (TC 1.A.35) family.</text>
</comment>
<dbReference type="CDD" id="cd12828">
    <property type="entry name" value="TmCorA-like_1"/>
    <property type="match status" value="1"/>
</dbReference>
<evidence type="ECO:0000256" key="9">
    <source>
        <dbReference type="ARBA" id="ARBA00023136"/>
    </source>
</evidence>
<keyword evidence="4 12" id="KW-1003">Cell membrane</keyword>
<feature type="transmembrane region" description="Helical" evidence="12">
    <location>
        <begin position="324"/>
        <end position="344"/>
    </location>
</feature>
<evidence type="ECO:0000256" key="2">
    <source>
        <dbReference type="ARBA" id="ARBA00009765"/>
    </source>
</evidence>
<keyword evidence="14" id="KW-1185">Reference proteome</keyword>
<evidence type="ECO:0000256" key="5">
    <source>
        <dbReference type="ARBA" id="ARBA00022692"/>
    </source>
</evidence>
<protein>
    <recommendedName>
        <fullName evidence="12">Magnesium transport protein CorA</fullName>
    </recommendedName>
</protein>
<dbReference type="FunFam" id="1.20.58.340:FF:000004">
    <property type="entry name" value="Magnesium transport protein CorA"/>
    <property type="match status" value="1"/>
</dbReference>
<dbReference type="NCBIfam" id="TIGR00383">
    <property type="entry name" value="corA"/>
    <property type="match status" value="1"/>
</dbReference>
<dbReference type="GO" id="GO:0015087">
    <property type="term" value="F:cobalt ion transmembrane transporter activity"/>
    <property type="evidence" value="ECO:0007669"/>
    <property type="project" value="UniProtKB-UniRule"/>
</dbReference>
<dbReference type="PATRIC" id="fig|879567.3.peg.3088"/>
<dbReference type="GO" id="GO:0000287">
    <property type="term" value="F:magnesium ion binding"/>
    <property type="evidence" value="ECO:0007669"/>
    <property type="project" value="TreeGrafter"/>
</dbReference>
<dbReference type="HOGENOM" id="CLU_007127_0_0_7"/>
<dbReference type="Gene3D" id="1.20.58.340">
    <property type="entry name" value="Magnesium transport protein CorA, transmembrane region"/>
    <property type="match status" value="2"/>
</dbReference>
<evidence type="ECO:0000256" key="3">
    <source>
        <dbReference type="ARBA" id="ARBA00022448"/>
    </source>
</evidence>
<dbReference type="InterPro" id="IPR004488">
    <property type="entry name" value="Mg/Co-transport_prot_CorA"/>
</dbReference>
<keyword evidence="6 12" id="KW-0460">Magnesium</keyword>
<dbReference type="PANTHER" id="PTHR46494:SF1">
    <property type="entry name" value="CORA FAMILY METAL ION TRANSPORTER (EUROFUNG)"/>
    <property type="match status" value="1"/>
</dbReference>
<dbReference type="OrthoDB" id="9803416at2"/>
<keyword evidence="5 12" id="KW-0812">Transmembrane</keyword>
<sequence>MLHFLRWNQIKLDAAPGSLVYAGAQRDFVPSLQHYMYNTKELIERSLKTVDDIQLSSDHMNLLVLIGIHQSEIIRDLGRTLRLPTLLLEDVLNTGQRSKFTWADDETGFIVMRHMEVKDEKVQDEQVSMFWRQNMIVVLLEDESDMLSGVLSRIRLGKGRIRSADSVYLLCAILDSLVDHHMMVLANFSEAAQVLESKLATNASDQFLGRLYELKRETILLRNLLMPMREIFKGLMREDSEVPESVLPYLHDVAGHYEQTMEGVTSLHDIMKSMIDYQISLIGIRTNKVMQFLTVISTIFIPLTFIVGIYGMNFDNMPELHWQYGYYGVLVIMAFVAVAMFLFFQRRRLL</sequence>
<evidence type="ECO:0000256" key="10">
    <source>
        <dbReference type="ARBA" id="ARBA00034269"/>
    </source>
</evidence>